<dbReference type="Pfam" id="PF04931">
    <property type="entry name" value="DNA_pol_phi"/>
    <property type="match status" value="1"/>
</dbReference>
<protein>
    <submittedName>
        <fullName evidence="5">DNA polymerase phi</fullName>
    </submittedName>
</protein>
<name>A0A9P3PG68_LYOSH</name>
<dbReference type="GO" id="GO:0005730">
    <property type="term" value="C:nucleolus"/>
    <property type="evidence" value="ECO:0007669"/>
    <property type="project" value="InterPro"/>
</dbReference>
<dbReference type="PANTHER" id="PTHR13213">
    <property type="entry name" value="MYB-BINDING PROTEIN 1A FAMILY MEMBER"/>
    <property type="match status" value="1"/>
</dbReference>
<gene>
    <name evidence="5" type="primary">POL5</name>
    <name evidence="5" type="ORF">LshimejAT787_0209700</name>
</gene>
<evidence type="ECO:0000256" key="2">
    <source>
        <dbReference type="ARBA" id="ARBA00006809"/>
    </source>
</evidence>
<evidence type="ECO:0000256" key="1">
    <source>
        <dbReference type="ARBA" id="ARBA00004123"/>
    </source>
</evidence>
<evidence type="ECO:0000313" key="5">
    <source>
        <dbReference type="EMBL" id="GLB35405.1"/>
    </source>
</evidence>
<dbReference type="InterPro" id="IPR007015">
    <property type="entry name" value="DNA_pol_V/MYBBP1A"/>
</dbReference>
<reference evidence="5" key="1">
    <citation type="submission" date="2022-07" db="EMBL/GenBank/DDBJ databases">
        <title>The genome of Lyophyllum shimeji provides insight into the initial evolution of ectomycorrhizal fungal genome.</title>
        <authorList>
            <person name="Kobayashi Y."/>
            <person name="Shibata T."/>
            <person name="Hirakawa H."/>
            <person name="Shigenobu S."/>
            <person name="Nishiyama T."/>
            <person name="Yamada A."/>
            <person name="Hasebe M."/>
            <person name="Kawaguchi M."/>
        </authorList>
    </citation>
    <scope>NUCLEOTIDE SEQUENCE</scope>
    <source>
        <strain evidence="5">AT787</strain>
    </source>
</reference>
<dbReference type="InterPro" id="IPR016024">
    <property type="entry name" value="ARM-type_fold"/>
</dbReference>
<feature type="region of interest" description="Disordered" evidence="4">
    <location>
        <begin position="748"/>
        <end position="800"/>
    </location>
</feature>
<comment type="similarity">
    <text evidence="2">Belongs to the MYBBP1A family.</text>
</comment>
<dbReference type="OrthoDB" id="342531at2759"/>
<dbReference type="AlphaFoldDB" id="A0A9P3PG68"/>
<comment type="subcellular location">
    <subcellularLocation>
        <location evidence="1">Nucleus</location>
    </subcellularLocation>
</comment>
<feature type="compositionally biased region" description="Acidic residues" evidence="4">
    <location>
        <begin position="754"/>
        <end position="800"/>
    </location>
</feature>
<feature type="region of interest" description="Disordered" evidence="4">
    <location>
        <begin position="44"/>
        <end position="69"/>
    </location>
</feature>
<keyword evidence="6" id="KW-1185">Reference proteome</keyword>
<proteinExistence type="inferred from homology"/>
<sequence length="1196" mass="132052">MSTTLPLFWHLSSASKKERLDASVKLIGALEQFQAQFVPKIINGASSGSDEEDEEDDEESPPKSDGLDLLNAQDVSYSLRRLVRGLASPRESSRLGFAVALTELLSRLDTVTCSQIVTLVMDGTKTQGSMSGQEERDMLFARLFGLTAVIQSGLLVRTGSLATSASSAPEASTLASYEETIRTLLALGEKKSWLRESAWWTISLAVDALEEAEVTWKQDAVQSTLQRLFVDNQNWSPEKVALALKLQTLYPNHDWREVFSPSFKNPDLLHASNLQHVARILKESAVEEDDTRGPKTSTGNWKPKLHFAWDVILEQLLPGPNSTQPPRGSFQDFFKIAVDESLFSSTASTERKYWGFQVFQKALPRVTQDSMPMLFTKNFMRTWINHLSHQDRYLHKIARQAATDIQALVKSNPQLGFALILQLTGVNGSQQFDRLTKTKTVENILNSMDAEGIKNYISYLFGQTNVPAGQPAEDIHAINTRRSWIIEQLGSLIRSGAVPKSDEWVQSVLDWLVIHGLFVVKKKSEKSPFLALHSVPHPAFSDELRHSCRIRLLSCLGDLNAQTAVVKSGDKSSKVSAVASDGEFWVSKVLRTILVLEQDSEHVALQNPLDDDVLALRNKAQEIAAHLRTVTEEHQEPAKGAELLLLAAVVQQYCTEEDDEVDTEALEASIDGATRMFPQGKKSKKAAKAAASDADAAPEPVDVFVDTIIGFLEKSTAYMRTVGNQVFALLSQAVQESTIDLITTQLERRGPSELLEDEDEDMEDVDEDGDEASESSEEESEESDAGSEDDDDTNDEEEDVELRNKIEEALRVNGIEAATGDSDEEEELMDDDQMMAVDEQLAAVFKSQAGEKKTGKGVNAQREATHFKNRVLDLVDTFVKKQPSSRLVIRLIPALIDLVVSSGQDERQLADKAKGILRSRIGKSKEIPVDVDAEATVTVVTDLHTRARKIHSSDMLATLSQCSLYLSRILLHVDGEKPLIQLYQQSLADFMTRKNSALNTNFFLDFIRRFPSAAWSLRNELLGLSGRAVNAYRQCQAYQLLDILIGQLPAMGNAKSAEVTGFMALLRKSLLEAAAGACDEKVTLSASQLKELLKLGLVAARQTQRVDPASLAASWQPDSWHTLAGRLGASNRYRGSPGLQQMCEQIARLTRGAETTKTSAKSVTKRKVDDLAEGAEAVAATKKAKRKKVKTVPDES</sequence>
<dbReference type="GO" id="GO:0000182">
    <property type="term" value="F:rDNA binding"/>
    <property type="evidence" value="ECO:0007669"/>
    <property type="project" value="TreeGrafter"/>
</dbReference>
<evidence type="ECO:0000256" key="4">
    <source>
        <dbReference type="SAM" id="MobiDB-lite"/>
    </source>
</evidence>
<evidence type="ECO:0000256" key="3">
    <source>
        <dbReference type="ARBA" id="ARBA00023242"/>
    </source>
</evidence>
<dbReference type="SUPFAM" id="SSF48371">
    <property type="entry name" value="ARM repeat"/>
    <property type="match status" value="1"/>
</dbReference>
<organism evidence="5 6">
    <name type="scientific">Lyophyllum shimeji</name>
    <name type="common">Hon-shimeji</name>
    <name type="synonym">Tricholoma shimeji</name>
    <dbReference type="NCBI Taxonomy" id="47721"/>
    <lineage>
        <taxon>Eukaryota</taxon>
        <taxon>Fungi</taxon>
        <taxon>Dikarya</taxon>
        <taxon>Basidiomycota</taxon>
        <taxon>Agaricomycotina</taxon>
        <taxon>Agaricomycetes</taxon>
        <taxon>Agaricomycetidae</taxon>
        <taxon>Agaricales</taxon>
        <taxon>Tricholomatineae</taxon>
        <taxon>Lyophyllaceae</taxon>
        <taxon>Lyophyllum</taxon>
    </lineage>
</organism>
<evidence type="ECO:0000313" key="6">
    <source>
        <dbReference type="Proteomes" id="UP001063166"/>
    </source>
</evidence>
<feature type="compositionally biased region" description="Acidic residues" evidence="4">
    <location>
        <begin position="49"/>
        <end position="59"/>
    </location>
</feature>
<dbReference type="Proteomes" id="UP001063166">
    <property type="component" value="Unassembled WGS sequence"/>
</dbReference>
<keyword evidence="3" id="KW-0539">Nucleus</keyword>
<accession>A0A9P3PG68</accession>
<dbReference type="EMBL" id="BRPK01000002">
    <property type="protein sequence ID" value="GLB35405.1"/>
    <property type="molecule type" value="Genomic_DNA"/>
</dbReference>
<dbReference type="GO" id="GO:0006355">
    <property type="term" value="P:regulation of DNA-templated transcription"/>
    <property type="evidence" value="ECO:0007669"/>
    <property type="project" value="InterPro"/>
</dbReference>
<comment type="caution">
    <text evidence="5">The sequence shown here is derived from an EMBL/GenBank/DDBJ whole genome shotgun (WGS) entry which is preliminary data.</text>
</comment>
<dbReference type="PANTHER" id="PTHR13213:SF2">
    <property type="entry name" value="MYB-BINDING PROTEIN 1A"/>
    <property type="match status" value="1"/>
</dbReference>